<protein>
    <recommendedName>
        <fullName evidence="1">FIST C-domain domain-containing protein</fullName>
    </recommendedName>
</protein>
<feature type="domain" description="FIST C-domain" evidence="1">
    <location>
        <begin position="244"/>
        <end position="380"/>
    </location>
</feature>
<dbReference type="HOGENOM" id="CLU_713598_0_0_12"/>
<dbReference type="AlphaFoldDB" id="F5YGF4"/>
<gene>
    <name evidence="2" type="ordered locus">TREAZ_2363</name>
</gene>
<evidence type="ECO:0000313" key="3">
    <source>
        <dbReference type="Proteomes" id="UP000009222"/>
    </source>
</evidence>
<dbReference type="EMBL" id="CP001841">
    <property type="protein sequence ID" value="AEF80135.1"/>
    <property type="molecule type" value="Genomic_DNA"/>
</dbReference>
<accession>F5YGF4</accession>
<dbReference type="eggNOG" id="COG3287">
    <property type="taxonomic scope" value="Bacteria"/>
</dbReference>
<evidence type="ECO:0000259" key="1">
    <source>
        <dbReference type="SMART" id="SM01204"/>
    </source>
</evidence>
<keyword evidence="3" id="KW-1185">Reference proteome</keyword>
<evidence type="ECO:0000313" key="2">
    <source>
        <dbReference type="EMBL" id="AEF80135.1"/>
    </source>
</evidence>
<dbReference type="InterPro" id="IPR013702">
    <property type="entry name" value="FIST_domain_N"/>
</dbReference>
<name>F5YGF4_LEAAZ</name>
<dbReference type="KEGG" id="taz:TREAZ_2363"/>
<dbReference type="InParanoid" id="F5YGF4"/>
<reference evidence="3" key="1">
    <citation type="submission" date="2009-12" db="EMBL/GenBank/DDBJ databases">
        <title>Complete sequence of Treponema azotonutricium strain ZAS-9.</title>
        <authorList>
            <person name="Tetu S.G."/>
            <person name="Matson E."/>
            <person name="Ren Q."/>
            <person name="Seshadri R."/>
            <person name="Elbourne L."/>
            <person name="Hassan K.A."/>
            <person name="Durkin A."/>
            <person name="Radune D."/>
            <person name="Mohamoud Y."/>
            <person name="Shay R."/>
            <person name="Jin S."/>
            <person name="Zhang X."/>
            <person name="Lucey K."/>
            <person name="Ballor N.R."/>
            <person name="Ottesen E."/>
            <person name="Rosenthal R."/>
            <person name="Allen A."/>
            <person name="Leadbetter J.R."/>
            <person name="Paulsen I.T."/>
        </authorList>
    </citation>
    <scope>NUCLEOTIDE SEQUENCE [LARGE SCALE GENOMIC DNA]</scope>
    <source>
        <strain evidence="3">ATCC BAA-888 / DSM 13862 / ZAS-9</strain>
    </source>
</reference>
<dbReference type="InterPro" id="IPR019494">
    <property type="entry name" value="FIST_C"/>
</dbReference>
<dbReference type="Pfam" id="PF08495">
    <property type="entry name" value="FIST"/>
    <property type="match status" value="1"/>
</dbReference>
<dbReference type="STRING" id="545695.TREAZ_2363"/>
<dbReference type="Proteomes" id="UP000009222">
    <property type="component" value="Chromosome"/>
</dbReference>
<dbReference type="SMART" id="SM01204">
    <property type="entry name" value="FIST_C"/>
    <property type="match status" value="1"/>
</dbReference>
<dbReference type="Pfam" id="PF10442">
    <property type="entry name" value="FIST_C"/>
    <property type="match status" value="1"/>
</dbReference>
<proteinExistence type="predicted"/>
<dbReference type="RefSeq" id="WP_015713149.1">
    <property type="nucleotide sequence ID" value="NC_015577.1"/>
</dbReference>
<dbReference type="OrthoDB" id="9770435at2"/>
<organism evidence="2 3">
    <name type="scientific">Leadbettera azotonutricia (strain ATCC BAA-888 / DSM 13862 / ZAS-9)</name>
    <name type="common">Treponema azotonutricium</name>
    <dbReference type="NCBI Taxonomy" id="545695"/>
    <lineage>
        <taxon>Bacteria</taxon>
        <taxon>Pseudomonadati</taxon>
        <taxon>Spirochaetota</taxon>
        <taxon>Spirochaetia</taxon>
        <taxon>Spirochaetales</taxon>
        <taxon>Breznakiellaceae</taxon>
        <taxon>Leadbettera</taxon>
    </lineage>
</organism>
<sequence>MLKIYTAYTTELDDVDGALAEIIARIDLNGLAKNSVGLISCYSEFIDTGIIAALSEKLPFDIIGATTMASSSGRGPHPLGSVEAPDSAGNYGMYSLGLTVLTSDDTCFQTAISAPLTPGGYEESLSTAYHDALGKLPGDPSLIFAFLPLVSDFSTSGVVESLNVLCKGVPIFGTVSGDVTLTQENCYTLRNGQGEKRAAALLLIHGAVNPRFIVSSLPDKNIGRQKAVVTESEGCLVKKVNGVTLLEYLKDMGIVPRISSGIGTVKEPFMVDYGNGSKRVALRAHNILENGDALFSGPMPQGVTFSIGQVDRDGIIGTAQEALHKILEDGDAQGAVIFTCMSRYIMLTPNKDDEMKTIQEYLGGKIPYAHSYSGGEICPVYGEDGKTYNHLHGYSFVACVF</sequence>
<reference evidence="2 3" key="2">
    <citation type="journal article" date="2011" name="ISME J.">
        <title>RNA-seq reveals cooperative metabolic interactions between two termite-gut spirochete species in co-culture.</title>
        <authorList>
            <person name="Rosenthal A.Z."/>
            <person name="Matson E.G."/>
            <person name="Eldar A."/>
            <person name="Leadbetter J.R."/>
        </authorList>
    </citation>
    <scope>NUCLEOTIDE SEQUENCE [LARGE SCALE GENOMIC DNA]</scope>
    <source>
        <strain evidence="3">ATCC BAA-888 / DSM 13862 / ZAS-9</strain>
    </source>
</reference>